<evidence type="ECO:0000313" key="1">
    <source>
        <dbReference type="Proteomes" id="UP000887576"/>
    </source>
</evidence>
<reference evidence="2" key="1">
    <citation type="submission" date="2022-11" db="UniProtKB">
        <authorList>
            <consortium name="WormBaseParasite"/>
        </authorList>
    </citation>
    <scope>IDENTIFICATION</scope>
</reference>
<sequence length="106" mass="12145">MPRDAYESTCLTVLPTSFKVLHEAITTKDFTEPDDLADYLKTVKITEKFVLIVQGKNDHYSKFLPNLVKAAKHVKEFVVFCNIYSPGIIGKEVLVYLMTYLKECHT</sequence>
<name>A0AC34RBR2_9BILA</name>
<organism evidence="1 2">
    <name type="scientific">Panagrolaimus sp. JU765</name>
    <dbReference type="NCBI Taxonomy" id="591449"/>
    <lineage>
        <taxon>Eukaryota</taxon>
        <taxon>Metazoa</taxon>
        <taxon>Ecdysozoa</taxon>
        <taxon>Nematoda</taxon>
        <taxon>Chromadorea</taxon>
        <taxon>Rhabditida</taxon>
        <taxon>Tylenchina</taxon>
        <taxon>Panagrolaimomorpha</taxon>
        <taxon>Panagrolaimoidea</taxon>
        <taxon>Panagrolaimidae</taxon>
        <taxon>Panagrolaimus</taxon>
    </lineage>
</organism>
<evidence type="ECO:0000313" key="2">
    <source>
        <dbReference type="WBParaSite" id="JU765_v2.g5342.t1"/>
    </source>
</evidence>
<proteinExistence type="predicted"/>
<dbReference type="WBParaSite" id="JU765_v2.g5342.t1">
    <property type="protein sequence ID" value="JU765_v2.g5342.t1"/>
    <property type="gene ID" value="JU765_v2.g5342"/>
</dbReference>
<dbReference type="Proteomes" id="UP000887576">
    <property type="component" value="Unplaced"/>
</dbReference>
<accession>A0AC34RBR2</accession>
<protein>
    <submittedName>
        <fullName evidence="2">Uncharacterized protein</fullName>
    </submittedName>
</protein>